<accession>A0A6C0CY07</accession>
<feature type="compositionally biased region" description="Acidic residues" evidence="1">
    <location>
        <begin position="11"/>
        <end position="22"/>
    </location>
</feature>
<feature type="region of interest" description="Disordered" evidence="1">
    <location>
        <begin position="1"/>
        <end position="22"/>
    </location>
</feature>
<evidence type="ECO:0000313" key="2">
    <source>
        <dbReference type="EMBL" id="QHT09201.1"/>
    </source>
</evidence>
<organism evidence="2">
    <name type="scientific">viral metagenome</name>
    <dbReference type="NCBI Taxonomy" id="1070528"/>
    <lineage>
        <taxon>unclassified sequences</taxon>
        <taxon>metagenomes</taxon>
        <taxon>organismal metagenomes</taxon>
    </lineage>
</organism>
<dbReference type="AlphaFoldDB" id="A0A6C0CY07"/>
<name>A0A6C0CY07_9ZZZZ</name>
<reference evidence="2" key="1">
    <citation type="journal article" date="2020" name="Nature">
        <title>Giant virus diversity and host interactions through global metagenomics.</title>
        <authorList>
            <person name="Schulz F."/>
            <person name="Roux S."/>
            <person name="Paez-Espino D."/>
            <person name="Jungbluth S."/>
            <person name="Walsh D.A."/>
            <person name="Denef V.J."/>
            <person name="McMahon K.D."/>
            <person name="Konstantinidis K.T."/>
            <person name="Eloe-Fadrosh E.A."/>
            <person name="Kyrpides N.C."/>
            <person name="Woyke T."/>
        </authorList>
    </citation>
    <scope>NUCLEOTIDE SEQUENCE</scope>
    <source>
        <strain evidence="2">GVMAG-M-3300023110-24</strain>
    </source>
</reference>
<proteinExistence type="predicted"/>
<protein>
    <submittedName>
        <fullName evidence="2">Uncharacterized protein</fullName>
    </submittedName>
</protein>
<evidence type="ECO:0000256" key="1">
    <source>
        <dbReference type="SAM" id="MobiDB-lite"/>
    </source>
</evidence>
<dbReference type="EMBL" id="MN739508">
    <property type="protein sequence ID" value="QHT09201.1"/>
    <property type="molecule type" value="Genomic_DNA"/>
</dbReference>
<sequence length="322" mass="36357">MYNDFEITDSSSDDNDSYNDENENINNSLFNKDIIKSRILVDTHNINKNNFDNSNYTFYLNNNIIGNSLNNNTSGFNNYKNVIGFQYINSIIPNKAYVIDETNNKFIYNASNSSGTSKVTITLISGRYSIEDIITSFPSSASSSNIEVHNTSLSKADVSIISSNITYDAISHKYNFKPIDSNTEIQFLWMSENLKSIAKLLGFLCINSEYKSSIESQITPDLSTQYVDLIIKEIPYITCKNNPSGYHIIERIPLIADHGSNVFHEGTLLSEGQNYFLPISLNQLSIELRDPINGIFYKTDADHSFEFEITLIKNNKNIGLIG</sequence>